<proteinExistence type="predicted"/>
<sequence>MKKITPESRIEIMQPNEDRNFAERGQSPQDVRDVASQLLGEASFAAALFEPSTAVTLSRVSADVQLWRFDEQVSRALFAHSSASRVTVKRSLMAPILRKIARARLRELMLSVAPESRDASCARMRAYRSWNVTPLDWDTPDTWKESPLEIALSSAPDPVVLLAPDQFRACGLIELVRAAGRVLGSCDGDALADDFMRLVIDTCDGDEKVIPALDGGFIAHAQDLDRKAREPLDGPSQLLAVTVLAAWLRMSHLGARLSSLDRLSMWGEFFDGQRYGGRPELIGEGWKLTDEENIEVSERMHFRGPHKNEIPWREVPGGIPLVFAGLAAELLRLATNRCGILDQVSEAFHLPEPGEPLSLTNDEEKSQVDPQDNRILLQLRERHSTLVSQPVACCYRIRLLQRMVDDPN</sequence>
<protein>
    <submittedName>
        <fullName evidence="1">Gp12</fullName>
    </submittedName>
</protein>
<dbReference type="EMBL" id="DQ499600">
    <property type="protein sequence ID" value="ABF57466.1"/>
    <property type="molecule type" value="Genomic_DNA"/>
</dbReference>
<evidence type="ECO:0000313" key="1">
    <source>
        <dbReference type="EMBL" id="ABF57466.1"/>
    </source>
</evidence>
<evidence type="ECO:0000313" key="2">
    <source>
        <dbReference type="Proteomes" id="UP000002414"/>
    </source>
</evidence>
<organism evidence="1 2">
    <name type="scientific">Corynebacterium phage P1201</name>
    <dbReference type="NCBI Taxonomy" id="384848"/>
    <lineage>
        <taxon>Viruses</taxon>
        <taxon>Duplodnaviria</taxon>
        <taxon>Heunggongvirae</taxon>
        <taxon>Uroviricota</taxon>
        <taxon>Caudoviricetes</taxon>
        <taxon>Zierdtviridae</taxon>
        <taxon>Toshachvirinae</taxon>
        <taxon>Chunghsingvirus</taxon>
        <taxon>Chunghsingvirus P1201</taxon>
        <taxon>Corynebacterium virus P1201</taxon>
    </lineage>
</organism>
<dbReference type="RefSeq" id="YP_001468914.1">
    <property type="nucleotide sequence ID" value="NC_009816.1"/>
</dbReference>
<name>A7IY83_9CAUD</name>
<dbReference type="Proteomes" id="UP000002414">
    <property type="component" value="Segment"/>
</dbReference>
<keyword evidence="2" id="KW-1185">Reference proteome</keyword>
<dbReference type="OrthoDB" id="16176at10239"/>
<dbReference type="GeneID" id="5745451"/>
<accession>A7IY83</accession>
<dbReference type="KEGG" id="vg:5745451"/>
<reference evidence="1 2" key="1">
    <citation type="journal article" date="2008" name="Virology">
        <title>Genome sequence of the lytic bacteriophage P1201 from Corynebacterium glutamicum NCHU 87078: Evolutionary relationships to phages from Corynebacterineae.</title>
        <authorList>
            <person name="Chen C.L."/>
            <person name="Pan T.Y."/>
            <person name="Kan S.C."/>
            <person name="Kuan Y.C."/>
            <person name="Hong L.Y."/>
            <person name="Chiu K.R."/>
            <person name="Sheu C.S."/>
            <person name="Yang J.S."/>
            <person name="Hsu W.H."/>
            <person name="Hu H.Y."/>
        </authorList>
    </citation>
    <scope>NUCLEOTIDE SEQUENCE</scope>
</reference>